<evidence type="ECO:0000256" key="1">
    <source>
        <dbReference type="SAM" id="Coils"/>
    </source>
</evidence>
<evidence type="ECO:0000259" key="3">
    <source>
        <dbReference type="Pfam" id="PF13514"/>
    </source>
</evidence>
<feature type="coiled-coil region" evidence="1">
    <location>
        <begin position="742"/>
        <end position="786"/>
    </location>
</feature>
<keyword evidence="1" id="KW-0175">Coiled coil</keyword>
<dbReference type="RefSeq" id="WP_146407397.1">
    <property type="nucleotide sequence ID" value="NZ_SJPU01000002.1"/>
</dbReference>
<proteinExistence type="predicted"/>
<dbReference type="PANTHER" id="PTHR41259:SF1">
    <property type="entry name" value="DOUBLE-STRAND BREAK REPAIR RAD50 ATPASE, PUTATIVE-RELATED"/>
    <property type="match status" value="1"/>
</dbReference>
<feature type="coiled-coil region" evidence="1">
    <location>
        <begin position="296"/>
        <end position="349"/>
    </location>
</feature>
<dbReference type="Pfam" id="PF13514">
    <property type="entry name" value="AAA_27"/>
    <property type="match status" value="1"/>
</dbReference>
<dbReference type="PANTHER" id="PTHR41259">
    <property type="entry name" value="DOUBLE-STRAND BREAK REPAIR RAD50 ATPASE, PUTATIVE-RELATED"/>
    <property type="match status" value="1"/>
</dbReference>
<feature type="region of interest" description="Disordered" evidence="2">
    <location>
        <begin position="705"/>
        <end position="730"/>
    </location>
</feature>
<dbReference type="OrthoDB" id="9764467at2"/>
<evidence type="ECO:0000313" key="4">
    <source>
        <dbReference type="EMBL" id="TWU15547.1"/>
    </source>
</evidence>
<protein>
    <recommendedName>
        <fullName evidence="3">YhaN AAA domain-containing protein</fullName>
    </recommendedName>
</protein>
<dbReference type="SUPFAM" id="SSF52540">
    <property type="entry name" value="P-loop containing nucleoside triphosphate hydrolases"/>
    <property type="match status" value="1"/>
</dbReference>
<feature type="coiled-coil region" evidence="1">
    <location>
        <begin position="390"/>
        <end position="424"/>
    </location>
</feature>
<comment type="caution">
    <text evidence="4">The sequence shown here is derived from an EMBL/GenBank/DDBJ whole genome shotgun (WGS) entry which is preliminary data.</text>
</comment>
<evidence type="ECO:0000256" key="2">
    <source>
        <dbReference type="SAM" id="MobiDB-lite"/>
    </source>
</evidence>
<feature type="coiled-coil region" evidence="1">
    <location>
        <begin position="183"/>
        <end position="227"/>
    </location>
</feature>
<feature type="coiled-coil region" evidence="1">
    <location>
        <begin position="892"/>
        <end position="1044"/>
    </location>
</feature>
<gene>
    <name evidence="4" type="ORF">Poly21_27440</name>
</gene>
<reference evidence="4 5" key="1">
    <citation type="journal article" date="2020" name="Antonie Van Leeuwenhoek">
        <title>Rhodopirellula heiligendammensis sp. nov., Rhodopirellula pilleata sp. nov., and Rhodopirellula solitaria sp. nov. isolated from natural or artificial marine surfaces in Northern Germany and California, USA, and emended description of the genus Rhodopirellula.</title>
        <authorList>
            <person name="Kallscheuer N."/>
            <person name="Wiegand S."/>
            <person name="Jogler M."/>
            <person name="Boedeker C."/>
            <person name="Peeters S.H."/>
            <person name="Rast P."/>
            <person name="Heuer A."/>
            <person name="Jetten M.S.M."/>
            <person name="Rohde M."/>
            <person name="Jogler C."/>
        </authorList>
    </citation>
    <scope>NUCLEOTIDE SEQUENCE [LARGE SCALE GENOMIC DNA]</scope>
    <source>
        <strain evidence="4 5">Poly21</strain>
    </source>
</reference>
<sequence>MIIQRLDLIAYGRFTDTLIDLSAGPRRFHIIYGPNESGKSTSLRAITSLLYGMTTRAEDNYLHANAKIRVGGVLVGPAGESLTCVRRRGKKGTLRESDDSTVIPDAKLEAMLGGVDREAFEHRFGLSHEELVQGGKAILEGEGDLGEILFAAGAGVSQLKAVQSKLDENVTQLFVAGGSKGAINILSREIAEKKRQLEAAKILPREWEGLQNELTQQQQRVKQWETTQRDAAVRMSQLRAYLTALPLVPQWRSCCESLVSLADVPLLDSAFSERRRTLETSREIALRQTNSHTTRITELQQELDLLSDDAEIMIHEAEISSLFQRLGAREEARTQRTGLQRTKRNLDRRMTETLGELSIEIHAADGDAVTDEIDESLKQLRVVDSVRTHVNELAQQYALLVRQRDDADEELRSLKRKLAALDQRDVAERVPDDPFAIGQVIESVGSPDSVLANLTQQKSDAKQSQLRCEQLARKLDSICPKMSGSFVDSVHDLVNVPLPSESAIAKAVQTIERREQAVATATQQWSQLDARQRTQQEKLEAASSLTELPNMEQLAAARDRRDDAFCSMIADHSAARLSMEDFTRLQSLIRKADELVDQMRQHHEQIHLQATLQSDLDEVIKHKADCQAQGESAKAELDQANSDWQSLWRPLGIAAASPQAMQTWVATHAQLVDSISNDLEERERLEQVQRRIAAACERLRHAVAAASAGSSTAQTATSGSGAPTSIDSGDETIVTEEFPRLHDEAVRLRANLQHARKRYEEQLKQIDTLQDELPKAEARLESRQQQLDRWDSDWATATSALAASVDRTPAVILEKIKQIDDLNAQKRERDILLHRINAMFADDQTYRGDVARLALSLGNEFNENDGEISDAFTLVKSFFERLQNARSDSKQRAALTQQVAATQKKLAAAQQQVNDADIALGLLCEEAACDSPDQLLDVERRSNQRQQFEQSKQSVEQQLRMLAGSVLLEAFVEEVSQQQAELLSIEIEQVEGKLTDAQAQLSLAQQALGELRGRIAKVDGSGQAAALSQELHFLTGKLENELEEYSRVKIAAMILRQAIEDYRQENQGPVLQLASGIFSQLTRNEYASLKVDFDNKGKATLFGVRPAGQDTDVPANAMSTGTADTLYLSLRLASIDHQLSRSTPLPLVVDDCLVQLDDGRSAAAMRAFSDLSQRTQVILFTHHEHLIELAEQTLAPDEFHVHRLGS</sequence>
<dbReference type="Gene3D" id="3.40.50.300">
    <property type="entry name" value="P-loop containing nucleotide triphosphate hydrolases"/>
    <property type="match status" value="2"/>
</dbReference>
<evidence type="ECO:0000313" key="5">
    <source>
        <dbReference type="Proteomes" id="UP000319908"/>
    </source>
</evidence>
<dbReference type="InterPro" id="IPR038734">
    <property type="entry name" value="YhaN_AAA"/>
</dbReference>
<name>A0A5C6BV71_9BACT</name>
<keyword evidence="5" id="KW-1185">Reference proteome</keyword>
<feature type="coiled-coil region" evidence="1">
    <location>
        <begin position="585"/>
        <end position="643"/>
    </location>
</feature>
<feature type="compositionally biased region" description="Low complexity" evidence="2">
    <location>
        <begin position="705"/>
        <end position="725"/>
    </location>
</feature>
<dbReference type="EMBL" id="SJPU01000002">
    <property type="protein sequence ID" value="TWU15547.1"/>
    <property type="molecule type" value="Genomic_DNA"/>
</dbReference>
<feature type="domain" description="YhaN AAA" evidence="3">
    <location>
        <begin position="1"/>
        <end position="207"/>
    </location>
</feature>
<accession>A0A5C6BV71</accession>
<dbReference type="Proteomes" id="UP000319908">
    <property type="component" value="Unassembled WGS sequence"/>
</dbReference>
<organism evidence="4 5">
    <name type="scientific">Allorhodopirellula heiligendammensis</name>
    <dbReference type="NCBI Taxonomy" id="2714739"/>
    <lineage>
        <taxon>Bacteria</taxon>
        <taxon>Pseudomonadati</taxon>
        <taxon>Planctomycetota</taxon>
        <taxon>Planctomycetia</taxon>
        <taxon>Pirellulales</taxon>
        <taxon>Pirellulaceae</taxon>
        <taxon>Allorhodopirellula</taxon>
    </lineage>
</organism>
<dbReference type="InterPro" id="IPR027417">
    <property type="entry name" value="P-loop_NTPase"/>
</dbReference>
<dbReference type="AlphaFoldDB" id="A0A5C6BV71"/>